<accession>A0A8J8AXG0</accession>
<keyword evidence="9" id="KW-1185">Reference proteome</keyword>
<dbReference type="InterPro" id="IPR058533">
    <property type="entry name" value="Cation_efflux_TM"/>
</dbReference>
<dbReference type="GO" id="GO:0008324">
    <property type="term" value="F:monoatomic cation transmembrane transporter activity"/>
    <property type="evidence" value="ECO:0007669"/>
    <property type="project" value="InterPro"/>
</dbReference>
<feature type="transmembrane region" description="Helical" evidence="5">
    <location>
        <begin position="177"/>
        <end position="199"/>
    </location>
</feature>
<evidence type="ECO:0000256" key="4">
    <source>
        <dbReference type="ARBA" id="ARBA00023136"/>
    </source>
</evidence>
<feature type="transmembrane region" description="Helical" evidence="5">
    <location>
        <begin position="89"/>
        <end position="108"/>
    </location>
</feature>
<name>A0A8J8AXG0_9GAMM</name>
<organism evidence="7">
    <name type="scientific">Coralloluteibacterium stylophorae</name>
    <dbReference type="NCBI Taxonomy" id="1776034"/>
    <lineage>
        <taxon>Bacteria</taxon>
        <taxon>Pseudomonadati</taxon>
        <taxon>Pseudomonadota</taxon>
        <taxon>Gammaproteobacteria</taxon>
        <taxon>Lysobacterales</taxon>
        <taxon>Lysobacteraceae</taxon>
        <taxon>Coralloluteibacterium</taxon>
    </lineage>
</organism>
<reference evidence="8 9" key="1">
    <citation type="journal article" date="2021" name="Microbiol. Resour. Announc.">
        <title>Draft Genome Sequence of Coralloluteibacterium stylophorae LMG 29479T.</title>
        <authorList>
            <person name="Karlyshev A.V."/>
            <person name="Kudryashova E.B."/>
            <person name="Ariskina E.V."/>
            <person name="Conroy A.P."/>
            <person name="Abidueva E.Y."/>
        </authorList>
    </citation>
    <scope>NUCLEOTIDE SEQUENCE [LARGE SCALE GENOMIC DNA]</scope>
    <source>
        <strain evidence="8 9">LMG 29479</strain>
    </source>
</reference>
<evidence type="ECO:0000256" key="1">
    <source>
        <dbReference type="ARBA" id="ARBA00004141"/>
    </source>
</evidence>
<feature type="domain" description="Cation efflux protein transmembrane" evidence="6">
    <location>
        <begin position="34"/>
        <end position="219"/>
    </location>
</feature>
<sequence length="318" mass="34815">MRPIAPFHAPPEVVAHAARARRLQGWMIAYSLTVIATMGLAAGESQAMRTAWIEDMLMLVPPVAFLVADRLRRRQPDAIFPFGRFSAVNAAYLVSSFALIAVGGILLYEGLSTLARGERPTLGSVFVGERQLWTGWLMWAALLWAVAPAVWLGHRLQGPSIALHDRALHGSSEMLKADWQTGLAAAVGVLGIGLGLWWMDAAAAIFVSLSVIHDGVRNSGRAFGALMDRRPMQIADHTRPDDLVERFEEALRLLPGVADAEVRLRESGWLLLGDVVIDTRPGVSEAQDETLYRETAACAARISWRIHDPNVTLRHPLA</sequence>
<dbReference type="EMBL" id="JAGQFT010000030">
    <property type="protein sequence ID" value="MBR0561995.1"/>
    <property type="molecule type" value="Genomic_DNA"/>
</dbReference>
<keyword evidence="3 5" id="KW-1133">Transmembrane helix</keyword>
<feature type="transmembrane region" description="Helical" evidence="5">
    <location>
        <begin position="25"/>
        <end position="43"/>
    </location>
</feature>
<dbReference type="AlphaFoldDB" id="A0A8J8AXG0"/>
<proteinExistence type="predicted"/>
<dbReference type="Gene3D" id="1.20.1510.10">
    <property type="entry name" value="Cation efflux protein transmembrane domain"/>
    <property type="match status" value="1"/>
</dbReference>
<dbReference type="InterPro" id="IPR027469">
    <property type="entry name" value="Cation_efflux_TMD_sf"/>
</dbReference>
<evidence type="ECO:0000259" key="6">
    <source>
        <dbReference type="Pfam" id="PF01545"/>
    </source>
</evidence>
<dbReference type="EMBL" id="JAGQFT020000001">
    <property type="protein sequence ID" value="MBS7455852.1"/>
    <property type="molecule type" value="Genomic_DNA"/>
</dbReference>
<feature type="transmembrane region" description="Helical" evidence="5">
    <location>
        <begin position="136"/>
        <end position="156"/>
    </location>
</feature>
<dbReference type="SUPFAM" id="SSF161111">
    <property type="entry name" value="Cation efflux protein transmembrane domain-like"/>
    <property type="match status" value="1"/>
</dbReference>
<dbReference type="Pfam" id="PF01545">
    <property type="entry name" value="Cation_efflux"/>
    <property type="match status" value="1"/>
</dbReference>
<evidence type="ECO:0000313" key="8">
    <source>
        <dbReference type="EMBL" id="MBS7455852.1"/>
    </source>
</evidence>
<gene>
    <name evidence="8" type="ORF">KB893_001735</name>
    <name evidence="7" type="ORF">KB893_05640</name>
</gene>
<evidence type="ECO:0000256" key="2">
    <source>
        <dbReference type="ARBA" id="ARBA00022692"/>
    </source>
</evidence>
<evidence type="ECO:0000313" key="7">
    <source>
        <dbReference type="EMBL" id="MBR0561995.1"/>
    </source>
</evidence>
<evidence type="ECO:0000313" key="9">
    <source>
        <dbReference type="Proteomes" id="UP000675747"/>
    </source>
</evidence>
<keyword evidence="2 5" id="KW-0812">Transmembrane</keyword>
<dbReference type="Proteomes" id="UP000675747">
    <property type="component" value="Unassembled WGS sequence"/>
</dbReference>
<evidence type="ECO:0000256" key="5">
    <source>
        <dbReference type="SAM" id="Phobius"/>
    </source>
</evidence>
<dbReference type="GO" id="GO:0016020">
    <property type="term" value="C:membrane"/>
    <property type="evidence" value="ECO:0007669"/>
    <property type="project" value="UniProtKB-SubCell"/>
</dbReference>
<comment type="caution">
    <text evidence="7">The sequence shown here is derived from an EMBL/GenBank/DDBJ whole genome shotgun (WGS) entry which is preliminary data.</text>
</comment>
<dbReference type="RefSeq" id="WP_211925961.1">
    <property type="nucleotide sequence ID" value="NZ_JAGQFT020000001.1"/>
</dbReference>
<keyword evidence="4 5" id="KW-0472">Membrane</keyword>
<dbReference type="GO" id="GO:0006829">
    <property type="term" value="P:zinc ion transport"/>
    <property type="evidence" value="ECO:0007669"/>
    <property type="project" value="UniProtKB-KW"/>
</dbReference>
<comment type="subcellular location">
    <subcellularLocation>
        <location evidence="1">Membrane</location>
        <topology evidence="1">Multi-pass membrane protein</topology>
    </subcellularLocation>
</comment>
<evidence type="ECO:0000256" key="3">
    <source>
        <dbReference type="ARBA" id="ARBA00022989"/>
    </source>
</evidence>
<reference evidence="7" key="2">
    <citation type="submission" date="2021-04" db="EMBL/GenBank/DDBJ databases">
        <authorList>
            <person name="Karlyshev A.V."/>
        </authorList>
    </citation>
    <scope>NUCLEOTIDE SEQUENCE</scope>
    <source>
        <strain evidence="7">LMG 29479</strain>
    </source>
</reference>
<protein>
    <submittedName>
        <fullName evidence="7">Cation transporter</fullName>
    </submittedName>
</protein>